<dbReference type="Gene3D" id="3.40.50.150">
    <property type="entry name" value="Vaccinia Virus protein VP39"/>
    <property type="match status" value="1"/>
</dbReference>
<evidence type="ECO:0000313" key="2">
    <source>
        <dbReference type="EMBL" id="KUE74629.1"/>
    </source>
</evidence>
<keyword evidence="3" id="KW-0808">Transferase</keyword>
<dbReference type="Proteomes" id="UP000053433">
    <property type="component" value="Unassembled WGS sequence"/>
</dbReference>
<feature type="domain" description="Methyltransferase" evidence="1">
    <location>
        <begin position="74"/>
        <end position="161"/>
    </location>
</feature>
<dbReference type="InterPro" id="IPR041698">
    <property type="entry name" value="Methyltransf_25"/>
</dbReference>
<dbReference type="Proteomes" id="UP000431913">
    <property type="component" value="Unassembled WGS sequence"/>
</dbReference>
<dbReference type="AlphaFoldDB" id="A0A0W7TLK5"/>
<accession>A0A0W7TLK5</accession>
<evidence type="ECO:0000259" key="1">
    <source>
        <dbReference type="Pfam" id="PF13649"/>
    </source>
</evidence>
<reference evidence="2 4" key="1">
    <citation type="submission" date="2015-10" db="EMBL/GenBank/DDBJ databases">
        <title>A novel member of the family Ruminococcaceae isolated from human faeces.</title>
        <authorList>
            <person name="Shkoporov A.N."/>
            <person name="Chaplin A.V."/>
            <person name="Motuzova O.V."/>
            <person name="Kafarskaia L.I."/>
            <person name="Efimov B.A."/>
        </authorList>
    </citation>
    <scope>NUCLEOTIDE SEQUENCE [LARGE SCALE GENOMIC DNA]</scope>
    <source>
        <strain evidence="2 4">668</strain>
    </source>
</reference>
<dbReference type="CDD" id="cd02440">
    <property type="entry name" value="AdoMet_MTases"/>
    <property type="match status" value="1"/>
</dbReference>
<dbReference type="SUPFAM" id="SSF53335">
    <property type="entry name" value="S-adenosyl-L-methionine-dependent methyltransferases"/>
    <property type="match status" value="1"/>
</dbReference>
<reference evidence="3 5" key="2">
    <citation type="submission" date="2019-08" db="EMBL/GenBank/DDBJ databases">
        <title>In-depth cultivation of the pig gut microbiome towards novel bacterial diversity and tailored functional studies.</title>
        <authorList>
            <person name="Wylensek D."/>
            <person name="Hitch T.C.A."/>
            <person name="Clavel T."/>
        </authorList>
    </citation>
    <scope>NUCLEOTIDE SEQUENCE [LARGE SCALE GENOMIC DNA]</scope>
    <source>
        <strain evidence="3 5">WCA3-601-WT-6J</strain>
    </source>
</reference>
<gene>
    <name evidence="2" type="ORF">ASJ35_18180</name>
    <name evidence="3" type="ORF">FYJ76_03540</name>
</gene>
<dbReference type="InterPro" id="IPR029063">
    <property type="entry name" value="SAM-dependent_MTases_sf"/>
</dbReference>
<evidence type="ECO:0000313" key="3">
    <source>
        <dbReference type="EMBL" id="MST91016.1"/>
    </source>
</evidence>
<evidence type="ECO:0000313" key="4">
    <source>
        <dbReference type="Proteomes" id="UP000053433"/>
    </source>
</evidence>
<dbReference type="EMBL" id="LMUA01000054">
    <property type="protein sequence ID" value="KUE74629.1"/>
    <property type="molecule type" value="Genomic_DNA"/>
</dbReference>
<organism evidence="2 4">
    <name type="scientific">Ruthenibacterium lactatiformans</name>
    <dbReference type="NCBI Taxonomy" id="1550024"/>
    <lineage>
        <taxon>Bacteria</taxon>
        <taxon>Bacillati</taxon>
        <taxon>Bacillota</taxon>
        <taxon>Clostridia</taxon>
        <taxon>Eubacteriales</taxon>
        <taxon>Oscillospiraceae</taxon>
        <taxon>Ruthenibacterium</taxon>
    </lineage>
</organism>
<dbReference type="RefSeq" id="WP_058724017.1">
    <property type="nucleotide sequence ID" value="NZ_JAETPD010000046.1"/>
</dbReference>
<name>A0A0W7TLK5_9FIRM</name>
<evidence type="ECO:0000313" key="5">
    <source>
        <dbReference type="Proteomes" id="UP000431913"/>
    </source>
</evidence>
<keyword evidence="3" id="KW-0489">Methyltransferase</keyword>
<dbReference type="EMBL" id="VUNJ01000003">
    <property type="protein sequence ID" value="MST91016.1"/>
    <property type="molecule type" value="Genomic_DNA"/>
</dbReference>
<dbReference type="Pfam" id="PF13649">
    <property type="entry name" value="Methyltransf_25"/>
    <property type="match status" value="1"/>
</dbReference>
<comment type="caution">
    <text evidence="2">The sequence shown here is derived from an EMBL/GenBank/DDBJ whole genome shotgun (WGS) entry which is preliminary data.</text>
</comment>
<sequence length="275" mass="32271">MHYGVDLGNMEVLWKRALHELDGSCSARSSDDEKERAFWHGYFEKKTEYCPDEYSRPIAAAVRAILTDKHPDTILEIGPGWGNYTFMLAELCRELTCVDISPDVLRFLQAVAARQQVYNLGTVCAKWEDAVLPQKYSAVFAYNCFYRMLDLKACLEKLHRAAEFHVIGMTSGPEQPFLKEFETELGLRIKWHRFDYIYFTNILYAMGIDVNCRIIQLEKVYEYETLDEAVRRESARILDSEYSQEEVRKIIARYYLPQNGKFRFVHRFCAAILYW</sequence>
<dbReference type="GO" id="GO:0032259">
    <property type="term" value="P:methylation"/>
    <property type="evidence" value="ECO:0007669"/>
    <property type="project" value="UniProtKB-KW"/>
</dbReference>
<dbReference type="GO" id="GO:0008168">
    <property type="term" value="F:methyltransferase activity"/>
    <property type="evidence" value="ECO:0007669"/>
    <property type="project" value="UniProtKB-KW"/>
</dbReference>
<proteinExistence type="predicted"/>
<protein>
    <submittedName>
        <fullName evidence="3">Class I SAM-dependent methyltransferase</fullName>
    </submittedName>
</protein>